<gene>
    <name evidence="10" type="primary">Contig1862.g2012</name>
    <name evidence="10" type="ORF">STYLEM_15768</name>
</gene>
<dbReference type="Gene3D" id="1.20.120.1750">
    <property type="match status" value="1"/>
</dbReference>
<feature type="domain" description="RING-type" evidence="9">
    <location>
        <begin position="180"/>
        <end position="384"/>
    </location>
</feature>
<dbReference type="PANTHER" id="PTHR22770:SF13">
    <property type="entry name" value="RING-TYPE DOMAIN-CONTAINING PROTEIN"/>
    <property type="match status" value="1"/>
</dbReference>
<protein>
    <submittedName>
        <fullName evidence="10">Ibr domain containing protein</fullName>
    </submittedName>
</protein>
<proteinExistence type="predicted"/>
<dbReference type="CDD" id="cd20336">
    <property type="entry name" value="Rcat_RBR"/>
    <property type="match status" value="1"/>
</dbReference>
<dbReference type="Pfam" id="PF01485">
    <property type="entry name" value="IBR"/>
    <property type="match status" value="1"/>
</dbReference>
<dbReference type="InterPro" id="IPR051628">
    <property type="entry name" value="LUBAC_E3_Ligases"/>
</dbReference>
<dbReference type="EMBL" id="CCKQ01014873">
    <property type="protein sequence ID" value="CDW86670.1"/>
    <property type="molecule type" value="Genomic_DNA"/>
</dbReference>
<dbReference type="InterPro" id="IPR044066">
    <property type="entry name" value="TRIAD_supradom"/>
</dbReference>
<keyword evidence="7" id="KW-0862">Zinc</keyword>
<dbReference type="GO" id="GO:0004842">
    <property type="term" value="F:ubiquitin-protein transferase activity"/>
    <property type="evidence" value="ECO:0007669"/>
    <property type="project" value="TreeGrafter"/>
</dbReference>
<dbReference type="Proteomes" id="UP000039865">
    <property type="component" value="Unassembled WGS sequence"/>
</dbReference>
<evidence type="ECO:0000256" key="1">
    <source>
        <dbReference type="ARBA" id="ARBA00004906"/>
    </source>
</evidence>
<organism evidence="10 11">
    <name type="scientific">Stylonychia lemnae</name>
    <name type="common">Ciliate</name>
    <dbReference type="NCBI Taxonomy" id="5949"/>
    <lineage>
        <taxon>Eukaryota</taxon>
        <taxon>Sar</taxon>
        <taxon>Alveolata</taxon>
        <taxon>Ciliophora</taxon>
        <taxon>Intramacronucleata</taxon>
        <taxon>Spirotrichea</taxon>
        <taxon>Stichotrichia</taxon>
        <taxon>Sporadotrichida</taxon>
        <taxon>Oxytrichidae</taxon>
        <taxon>Stylonychinae</taxon>
        <taxon>Stylonychia</taxon>
    </lineage>
</organism>
<dbReference type="SMART" id="SM00647">
    <property type="entry name" value="IBR"/>
    <property type="match status" value="2"/>
</dbReference>
<feature type="transmembrane region" description="Helical" evidence="8">
    <location>
        <begin position="385"/>
        <end position="412"/>
    </location>
</feature>
<evidence type="ECO:0000256" key="4">
    <source>
        <dbReference type="ARBA" id="ARBA00022737"/>
    </source>
</evidence>
<dbReference type="PROSITE" id="PS51873">
    <property type="entry name" value="TRIAD"/>
    <property type="match status" value="1"/>
</dbReference>
<evidence type="ECO:0000259" key="9">
    <source>
        <dbReference type="PROSITE" id="PS51873"/>
    </source>
</evidence>
<evidence type="ECO:0000256" key="5">
    <source>
        <dbReference type="ARBA" id="ARBA00022771"/>
    </source>
</evidence>
<reference evidence="10 11" key="1">
    <citation type="submission" date="2014-06" db="EMBL/GenBank/DDBJ databases">
        <authorList>
            <person name="Swart Estienne"/>
        </authorList>
    </citation>
    <scope>NUCLEOTIDE SEQUENCE [LARGE SCALE GENOMIC DNA]</scope>
    <source>
        <strain evidence="10 11">130c</strain>
    </source>
</reference>
<keyword evidence="11" id="KW-1185">Reference proteome</keyword>
<dbReference type="Pfam" id="PF22191">
    <property type="entry name" value="IBR_1"/>
    <property type="match status" value="1"/>
</dbReference>
<feature type="transmembrane region" description="Helical" evidence="8">
    <location>
        <begin position="459"/>
        <end position="476"/>
    </location>
</feature>
<dbReference type="PANTHER" id="PTHR22770">
    <property type="entry name" value="UBIQUITIN CONJUGATING ENZYME 7 INTERACTING PROTEIN-RELATED"/>
    <property type="match status" value="1"/>
</dbReference>
<dbReference type="CDD" id="cd20335">
    <property type="entry name" value="BRcat_RBR"/>
    <property type="match status" value="1"/>
</dbReference>
<dbReference type="OrthoDB" id="1431934at2759"/>
<keyword evidence="8" id="KW-1133">Transmembrane helix</keyword>
<dbReference type="GO" id="GO:0043161">
    <property type="term" value="P:proteasome-mediated ubiquitin-dependent protein catabolic process"/>
    <property type="evidence" value="ECO:0007669"/>
    <property type="project" value="TreeGrafter"/>
</dbReference>
<feature type="transmembrane region" description="Helical" evidence="8">
    <location>
        <begin position="432"/>
        <end position="453"/>
    </location>
</feature>
<dbReference type="GO" id="GO:0008270">
    <property type="term" value="F:zinc ion binding"/>
    <property type="evidence" value="ECO:0007669"/>
    <property type="project" value="UniProtKB-KW"/>
</dbReference>
<keyword evidence="2" id="KW-0808">Transferase</keyword>
<evidence type="ECO:0000256" key="2">
    <source>
        <dbReference type="ARBA" id="ARBA00022679"/>
    </source>
</evidence>
<evidence type="ECO:0000313" key="10">
    <source>
        <dbReference type="EMBL" id="CDW86670.1"/>
    </source>
</evidence>
<keyword evidence="5" id="KW-0863">Zinc-finger</keyword>
<dbReference type="SUPFAM" id="SSF57850">
    <property type="entry name" value="RING/U-box"/>
    <property type="match status" value="2"/>
</dbReference>
<dbReference type="InParanoid" id="A0A078AW27"/>
<dbReference type="GO" id="GO:0000151">
    <property type="term" value="C:ubiquitin ligase complex"/>
    <property type="evidence" value="ECO:0007669"/>
    <property type="project" value="TreeGrafter"/>
</dbReference>
<keyword evidence="4" id="KW-0677">Repeat</keyword>
<dbReference type="InterPro" id="IPR002867">
    <property type="entry name" value="IBR_dom"/>
</dbReference>
<keyword evidence="6" id="KW-0833">Ubl conjugation pathway</keyword>
<evidence type="ECO:0000256" key="8">
    <source>
        <dbReference type="SAM" id="Phobius"/>
    </source>
</evidence>
<evidence type="ECO:0000256" key="3">
    <source>
        <dbReference type="ARBA" id="ARBA00022723"/>
    </source>
</evidence>
<sequence>MNLQSQEEDINNHRLDIEMGEVQPDLNQSLLDLGNPVNDEVYDYRQDYQSDRKKQIQEKFQHHTKSKLRERAFKLRMQNECELSDAKMKVLNSCEDTDGDFAYFMYPNDPAEVNGPGLVQQYIQSYHTSRLYLYPEIYGTSFGQSIKEKNKPSKGWAHEYKIKYDQEIPRDYRLMRDPPSVFNCSQCGEKYQQHQLCQAEMASGKILQKTQYRPLIQSGQTYNLKCPEGSCSQVIPLEIIQELMSNNMLDKLKRLQLNVEVSKSNNKKFCPIPDCENILEGKYDTTKIKCSKCKNEVCYKCQIKWHQGQTCKQAQTELYKDWANEIGAHKCPQCQAPVEKNAGCPHMRCTICNHSWCWGCGQSTEHWTHLFPIMCQYAPNTKKRAIVYFIFFILGLLLIPIFTLVTACIASLYGGCGSCVGCMYLSTKCNKIFAIFMCPFAIALFVITTAVFISLTTLVAVLSIIPLYILHIYLFVRAMIWWCRPRVNEKAQQQNQKKQQTSNEIMLVKT</sequence>
<dbReference type="GO" id="GO:0097039">
    <property type="term" value="P:protein linear polyubiquitination"/>
    <property type="evidence" value="ECO:0007669"/>
    <property type="project" value="TreeGrafter"/>
</dbReference>
<dbReference type="AlphaFoldDB" id="A0A078AW27"/>
<accession>A0A078AW27</accession>
<keyword evidence="8" id="KW-0472">Membrane</keyword>
<evidence type="ECO:0000256" key="6">
    <source>
        <dbReference type="ARBA" id="ARBA00022786"/>
    </source>
</evidence>
<evidence type="ECO:0000256" key="7">
    <source>
        <dbReference type="ARBA" id="ARBA00022833"/>
    </source>
</evidence>
<evidence type="ECO:0000313" key="11">
    <source>
        <dbReference type="Proteomes" id="UP000039865"/>
    </source>
</evidence>
<keyword evidence="8" id="KW-0812">Transmembrane</keyword>
<comment type="pathway">
    <text evidence="1">Protein modification; protein ubiquitination.</text>
</comment>
<name>A0A078AW27_STYLE</name>
<dbReference type="GO" id="GO:0043130">
    <property type="term" value="F:ubiquitin binding"/>
    <property type="evidence" value="ECO:0007669"/>
    <property type="project" value="TreeGrafter"/>
</dbReference>
<keyword evidence="3" id="KW-0479">Metal-binding</keyword>